<dbReference type="InterPro" id="IPR036570">
    <property type="entry name" value="HORMA_dom_sf"/>
</dbReference>
<organism evidence="1 2">
    <name type="scientific">Cuscuta epithymum</name>
    <dbReference type="NCBI Taxonomy" id="186058"/>
    <lineage>
        <taxon>Eukaryota</taxon>
        <taxon>Viridiplantae</taxon>
        <taxon>Streptophyta</taxon>
        <taxon>Embryophyta</taxon>
        <taxon>Tracheophyta</taxon>
        <taxon>Spermatophyta</taxon>
        <taxon>Magnoliopsida</taxon>
        <taxon>eudicotyledons</taxon>
        <taxon>Gunneridae</taxon>
        <taxon>Pentapetalae</taxon>
        <taxon>asterids</taxon>
        <taxon>lamiids</taxon>
        <taxon>Solanales</taxon>
        <taxon>Convolvulaceae</taxon>
        <taxon>Cuscuteae</taxon>
        <taxon>Cuscuta</taxon>
        <taxon>Cuscuta subgen. Cuscuta</taxon>
    </lineage>
</organism>
<dbReference type="AlphaFoldDB" id="A0AAV0DGN1"/>
<comment type="caution">
    <text evidence="1">The sequence shown here is derived from an EMBL/GenBank/DDBJ whole genome shotgun (WGS) entry which is preliminary data.</text>
</comment>
<gene>
    <name evidence="1" type="ORF">CEPIT_LOCUS15243</name>
</gene>
<dbReference type="EMBL" id="CAMAPF010000108">
    <property type="protein sequence ID" value="CAH9100316.1"/>
    <property type="molecule type" value="Genomic_DNA"/>
</dbReference>
<protein>
    <submittedName>
        <fullName evidence="1">Uncharacterized protein</fullName>
    </submittedName>
</protein>
<sequence length="204" mass="23552">MSLQQFTFQQQSITHSPNKFIKERKNLAMFQAVNSSLLNKFIHEKYFLYDGHSYATTEFSIPNDVDAYTRELINFMKQGVYGAIKRKHLKSVSFYVYGGAAQPEEVCISFEDTNQSTSSNLNRDPALQIMSTMSRLLRGFFELKKERSIGMRVEYNDKSTDFRGIVSNEVTTLERIGGETNMDHFMMDIHAIDRNHEDGNEMLA</sequence>
<proteinExistence type="predicted"/>
<reference evidence="1" key="1">
    <citation type="submission" date="2022-07" db="EMBL/GenBank/DDBJ databases">
        <authorList>
            <person name="Macas J."/>
            <person name="Novak P."/>
            <person name="Neumann P."/>
        </authorList>
    </citation>
    <scope>NUCLEOTIDE SEQUENCE</scope>
</reference>
<dbReference type="Proteomes" id="UP001152523">
    <property type="component" value="Unassembled WGS sequence"/>
</dbReference>
<evidence type="ECO:0000313" key="1">
    <source>
        <dbReference type="EMBL" id="CAH9100316.1"/>
    </source>
</evidence>
<dbReference type="Gene3D" id="3.30.900.10">
    <property type="entry name" value="HORMA domain"/>
    <property type="match status" value="1"/>
</dbReference>
<name>A0AAV0DGN1_9ASTE</name>
<evidence type="ECO:0000313" key="2">
    <source>
        <dbReference type="Proteomes" id="UP001152523"/>
    </source>
</evidence>
<accession>A0AAV0DGN1</accession>
<keyword evidence="2" id="KW-1185">Reference proteome</keyword>